<comment type="caution">
    <text evidence="2">The sequence shown here is derived from an EMBL/GenBank/DDBJ whole genome shotgun (WGS) entry which is preliminary data.</text>
</comment>
<proteinExistence type="predicted"/>
<dbReference type="Proteomes" id="UP000575241">
    <property type="component" value="Unassembled WGS sequence"/>
</dbReference>
<feature type="transmembrane region" description="Helical" evidence="1">
    <location>
        <begin position="95"/>
        <end position="115"/>
    </location>
</feature>
<gene>
    <name evidence="2" type="ORF">HNP52_001087</name>
</gene>
<dbReference type="AlphaFoldDB" id="A0A7W7NRR4"/>
<feature type="transmembrane region" description="Helical" evidence="1">
    <location>
        <begin position="70"/>
        <end position="89"/>
    </location>
</feature>
<reference evidence="2 3" key="1">
    <citation type="submission" date="2020-08" db="EMBL/GenBank/DDBJ databases">
        <title>Functional genomics of gut bacteria from endangered species of beetles.</title>
        <authorList>
            <person name="Carlos-Shanley C."/>
        </authorList>
    </citation>
    <scope>NUCLEOTIDE SEQUENCE [LARGE SCALE GENOMIC DNA]</scope>
    <source>
        <strain evidence="2 3">S00224</strain>
    </source>
</reference>
<sequence>MKQLLGLVIGITAGFGTILGVLFIGQNVSLPPDCLPPGLDTLEGVTTIGAWTLGALVGGVAAVRIGNWPASGWIIVLLATGFAITQVLIHPHPLSMQIAAVVAPLLAGVVVSGIARPA</sequence>
<accession>A0A7W7NRR4</accession>
<organism evidence="2 3">
    <name type="scientific">Sphingomonas kyeonggiensis</name>
    <dbReference type="NCBI Taxonomy" id="1268553"/>
    <lineage>
        <taxon>Bacteria</taxon>
        <taxon>Pseudomonadati</taxon>
        <taxon>Pseudomonadota</taxon>
        <taxon>Alphaproteobacteria</taxon>
        <taxon>Sphingomonadales</taxon>
        <taxon>Sphingomonadaceae</taxon>
        <taxon>Sphingomonas</taxon>
    </lineage>
</organism>
<keyword evidence="1" id="KW-1133">Transmembrane helix</keyword>
<evidence type="ECO:0000313" key="2">
    <source>
        <dbReference type="EMBL" id="MBB4838036.1"/>
    </source>
</evidence>
<protein>
    <submittedName>
        <fullName evidence="2">Uncharacterized protein</fullName>
    </submittedName>
</protein>
<evidence type="ECO:0000313" key="3">
    <source>
        <dbReference type="Proteomes" id="UP000575241"/>
    </source>
</evidence>
<feature type="transmembrane region" description="Helical" evidence="1">
    <location>
        <begin position="44"/>
        <end position="63"/>
    </location>
</feature>
<evidence type="ECO:0000256" key="1">
    <source>
        <dbReference type="SAM" id="Phobius"/>
    </source>
</evidence>
<name>A0A7W7NRR4_9SPHN</name>
<dbReference type="EMBL" id="JACHLN010000001">
    <property type="protein sequence ID" value="MBB4838036.1"/>
    <property type="molecule type" value="Genomic_DNA"/>
</dbReference>
<keyword evidence="1" id="KW-0812">Transmembrane</keyword>
<keyword evidence="3" id="KW-1185">Reference proteome</keyword>
<dbReference type="RefSeq" id="WP_184163527.1">
    <property type="nucleotide sequence ID" value="NZ_JACHLN010000001.1"/>
</dbReference>
<keyword evidence="1" id="KW-0472">Membrane</keyword>